<dbReference type="Proteomes" id="UP000662088">
    <property type="component" value="Unassembled WGS sequence"/>
</dbReference>
<accession>A0A8I0AC00</accession>
<keyword evidence="7 9" id="KW-1133">Transmembrane helix</keyword>
<feature type="transmembrane region" description="Helical" evidence="9">
    <location>
        <begin position="39"/>
        <end position="57"/>
    </location>
</feature>
<comment type="caution">
    <text evidence="10">The sequence shown here is derived from an EMBL/GenBank/DDBJ whole genome shotgun (WGS) entry which is preliminary data.</text>
</comment>
<gene>
    <name evidence="10" type="primary">melB</name>
    <name evidence="10" type="ORF">H8R92_04145</name>
</gene>
<evidence type="ECO:0000256" key="4">
    <source>
        <dbReference type="ARBA" id="ARBA00022597"/>
    </source>
</evidence>
<protein>
    <submittedName>
        <fullName evidence="10">Melibiose:sodium transporter MelB</fullName>
    </submittedName>
</protein>
<dbReference type="EMBL" id="JACOOQ010000005">
    <property type="protein sequence ID" value="MBC5639634.1"/>
    <property type="molecule type" value="Genomic_DNA"/>
</dbReference>
<keyword evidence="2" id="KW-0813">Transport</keyword>
<feature type="transmembrane region" description="Helical" evidence="9">
    <location>
        <begin position="78"/>
        <end position="95"/>
    </location>
</feature>
<evidence type="ECO:0000313" key="10">
    <source>
        <dbReference type="EMBL" id="MBC5639634.1"/>
    </source>
</evidence>
<dbReference type="GO" id="GO:0015293">
    <property type="term" value="F:symporter activity"/>
    <property type="evidence" value="ECO:0007669"/>
    <property type="project" value="UniProtKB-KW"/>
</dbReference>
<keyword evidence="4" id="KW-0762">Sugar transport</keyword>
<dbReference type="PANTHER" id="PTHR11328">
    <property type="entry name" value="MAJOR FACILITATOR SUPERFAMILY DOMAIN-CONTAINING PROTEIN"/>
    <property type="match status" value="1"/>
</dbReference>
<feature type="transmembrane region" description="Helical" evidence="9">
    <location>
        <begin position="374"/>
        <end position="396"/>
    </location>
</feature>
<feature type="transmembrane region" description="Helical" evidence="9">
    <location>
        <begin position="107"/>
        <end position="125"/>
    </location>
</feature>
<keyword evidence="6" id="KW-0769">Symport</keyword>
<dbReference type="GO" id="GO:0005886">
    <property type="term" value="C:plasma membrane"/>
    <property type="evidence" value="ECO:0007669"/>
    <property type="project" value="UniProtKB-SubCell"/>
</dbReference>
<dbReference type="GO" id="GO:0006814">
    <property type="term" value="P:sodium ion transport"/>
    <property type="evidence" value="ECO:0007669"/>
    <property type="project" value="InterPro"/>
</dbReference>
<dbReference type="InterPro" id="IPR036259">
    <property type="entry name" value="MFS_trans_sf"/>
</dbReference>
<evidence type="ECO:0000256" key="1">
    <source>
        <dbReference type="ARBA" id="ARBA00004651"/>
    </source>
</evidence>
<feature type="transmembrane region" description="Helical" evidence="9">
    <location>
        <begin position="270"/>
        <end position="289"/>
    </location>
</feature>
<keyword evidence="11" id="KW-1185">Reference proteome</keyword>
<feature type="transmembrane region" description="Helical" evidence="9">
    <location>
        <begin position="179"/>
        <end position="201"/>
    </location>
</feature>
<feature type="transmembrane region" description="Helical" evidence="9">
    <location>
        <begin position="146"/>
        <end position="167"/>
    </location>
</feature>
<evidence type="ECO:0000256" key="9">
    <source>
        <dbReference type="SAM" id="Phobius"/>
    </source>
</evidence>
<evidence type="ECO:0000256" key="2">
    <source>
        <dbReference type="ARBA" id="ARBA00022448"/>
    </source>
</evidence>
<keyword evidence="3" id="KW-1003">Cell membrane</keyword>
<feature type="transmembrane region" description="Helical" evidence="9">
    <location>
        <begin position="301"/>
        <end position="320"/>
    </location>
</feature>
<dbReference type="InterPro" id="IPR018043">
    <property type="entry name" value="Na/Gal_symport_CS"/>
</dbReference>
<evidence type="ECO:0000256" key="7">
    <source>
        <dbReference type="ARBA" id="ARBA00022989"/>
    </source>
</evidence>
<feature type="transmembrane region" description="Helical" evidence="9">
    <location>
        <begin position="332"/>
        <end position="353"/>
    </location>
</feature>
<evidence type="ECO:0000313" key="11">
    <source>
        <dbReference type="Proteomes" id="UP000662088"/>
    </source>
</evidence>
<evidence type="ECO:0000256" key="5">
    <source>
        <dbReference type="ARBA" id="ARBA00022692"/>
    </source>
</evidence>
<dbReference type="AlphaFoldDB" id="A0A8I0AC00"/>
<dbReference type="Pfam" id="PF13347">
    <property type="entry name" value="MFS_2"/>
    <property type="match status" value="1"/>
</dbReference>
<feature type="transmembrane region" description="Helical" evidence="9">
    <location>
        <begin position="408"/>
        <end position="429"/>
    </location>
</feature>
<dbReference type="Gene3D" id="1.20.1250.20">
    <property type="entry name" value="MFS general substrate transporter like domains"/>
    <property type="match status" value="2"/>
</dbReference>
<dbReference type="InterPro" id="IPR001927">
    <property type="entry name" value="Na/Gal_symport"/>
</dbReference>
<dbReference type="PANTHER" id="PTHR11328:SF36">
    <property type="entry name" value="MELIBIOSE PERMEASE"/>
    <property type="match status" value="1"/>
</dbReference>
<dbReference type="SUPFAM" id="SSF103473">
    <property type="entry name" value="MFS general substrate transporter"/>
    <property type="match status" value="1"/>
</dbReference>
<keyword evidence="8 9" id="KW-0472">Membrane</keyword>
<name>A0A8I0AC00_9CLOT</name>
<evidence type="ECO:0000256" key="6">
    <source>
        <dbReference type="ARBA" id="ARBA00022847"/>
    </source>
</evidence>
<dbReference type="NCBIfam" id="NF007749">
    <property type="entry name" value="PRK10429.1"/>
    <property type="match status" value="1"/>
</dbReference>
<reference evidence="10" key="1">
    <citation type="submission" date="2020-08" db="EMBL/GenBank/DDBJ databases">
        <title>Genome public.</title>
        <authorList>
            <person name="Liu C."/>
            <person name="Sun Q."/>
        </authorList>
    </citation>
    <scope>NUCLEOTIDE SEQUENCE</scope>
    <source>
        <strain evidence="10">NSJ-42</strain>
    </source>
</reference>
<dbReference type="InterPro" id="IPR039672">
    <property type="entry name" value="MFS_2"/>
</dbReference>
<dbReference type="CDD" id="cd17332">
    <property type="entry name" value="MFS_MelB_like"/>
    <property type="match status" value="1"/>
</dbReference>
<keyword evidence="5 9" id="KW-0812">Transmembrane</keyword>
<dbReference type="PROSITE" id="PS00872">
    <property type="entry name" value="NA_GALACTOSIDE_SYMP"/>
    <property type="match status" value="1"/>
</dbReference>
<feature type="transmembrane region" description="Helical" evidence="9">
    <location>
        <begin position="233"/>
        <end position="258"/>
    </location>
</feature>
<organism evidence="10 11">
    <name type="scientific">Clostridium lentum</name>
    <dbReference type="NCBI Taxonomy" id="2763037"/>
    <lineage>
        <taxon>Bacteria</taxon>
        <taxon>Bacillati</taxon>
        <taxon>Bacillota</taxon>
        <taxon>Clostridia</taxon>
        <taxon>Eubacteriales</taxon>
        <taxon>Clostridiaceae</taxon>
        <taxon>Clostridium</taxon>
    </lineage>
</organism>
<evidence type="ECO:0000256" key="3">
    <source>
        <dbReference type="ARBA" id="ARBA00022475"/>
    </source>
</evidence>
<dbReference type="RefSeq" id="WP_186834811.1">
    <property type="nucleotide sequence ID" value="NZ_JACOOQ010000005.1"/>
</dbReference>
<dbReference type="NCBIfam" id="TIGR00792">
    <property type="entry name" value="gph"/>
    <property type="match status" value="1"/>
</dbReference>
<dbReference type="GO" id="GO:0008643">
    <property type="term" value="P:carbohydrate transport"/>
    <property type="evidence" value="ECO:0007669"/>
    <property type="project" value="InterPro"/>
</dbReference>
<evidence type="ECO:0000256" key="8">
    <source>
        <dbReference type="ARBA" id="ARBA00023136"/>
    </source>
</evidence>
<sequence>MNLSFKTKYSFGVGALGKDLVYAIVSSYLMIYLTDLVGISPLFVGNLFLVARVWDAFNDPMMGMIVDNTRSKYGKFRPWILLGTLVNAVVLIFLFKKPNLTGTSLYAYFSVMYILWGMTYTLMDIPYWSMLPSLSKTKEERDQMSVIPRIFASSAWLIIGAFGLAMVNKLGSGDQTIGYGKLAIIISVIFVISSIITVVNVKDSSCNMASSGQSAEKTTLKQAFKVIKENDQLLVYIGVVLAYNLVAQLAGGMAIYYFKYVTGNENMYSVFTAFASLAEISALILFPIISKKMSKRNVFRMACYLPAVGLIMLLLVGIFMPTNATLIATSGIIMKMGTGFILGATTVMLADVIDYNEVKFGTRNESIIASFQTLLVKGASAVSAWLIGVGLTIVGYKANVVQTAGTIFGMRVLMIGIPSVISIIAFIIYKKGYKIEGQFQDEIINKLEEKRNAEMA</sequence>
<proteinExistence type="predicted"/>
<comment type="subcellular location">
    <subcellularLocation>
        <location evidence="1">Cell membrane</location>
        <topology evidence="1">Multi-pass membrane protein</topology>
    </subcellularLocation>
</comment>